<evidence type="ECO:0000256" key="7">
    <source>
        <dbReference type="ARBA" id="ARBA00023326"/>
    </source>
</evidence>
<evidence type="ECO:0000259" key="9">
    <source>
        <dbReference type="Pfam" id="PF00150"/>
    </source>
</evidence>
<dbReference type="GO" id="GO:0030245">
    <property type="term" value="P:cellulose catabolic process"/>
    <property type="evidence" value="ECO:0007669"/>
    <property type="project" value="UniProtKB-KW"/>
</dbReference>
<dbReference type="AlphaFoldDB" id="A0A060CBY9"/>
<evidence type="ECO:0000256" key="8">
    <source>
        <dbReference type="RuleBase" id="RU361153"/>
    </source>
</evidence>
<name>A0A060CBY9_9BACL</name>
<feature type="non-terminal residue" evidence="10">
    <location>
        <position position="1"/>
    </location>
</feature>
<dbReference type="InterPro" id="IPR017853">
    <property type="entry name" value="GH"/>
</dbReference>
<keyword evidence="6 8" id="KW-0326">Glycosidase</keyword>
<keyword evidence="3 8" id="KW-0378">Hydrolase</keyword>
<dbReference type="Pfam" id="PF00150">
    <property type="entry name" value="Cellulase"/>
    <property type="match status" value="1"/>
</dbReference>
<dbReference type="EC" id="3.2.1.4" evidence="2"/>
<dbReference type="GO" id="GO:0008810">
    <property type="term" value="F:cellulase activity"/>
    <property type="evidence" value="ECO:0007669"/>
    <property type="project" value="UniProtKB-EC"/>
</dbReference>
<dbReference type="EMBL" id="KF123239">
    <property type="protein sequence ID" value="AIA90540.1"/>
    <property type="molecule type" value="Genomic_DNA"/>
</dbReference>
<dbReference type="PANTHER" id="PTHR35923">
    <property type="entry name" value="MAJOR EXTRACELLULAR ENDOGLUCANASE"/>
    <property type="match status" value="1"/>
</dbReference>
<dbReference type="InterPro" id="IPR001547">
    <property type="entry name" value="Glyco_hydro_5"/>
</dbReference>
<keyword evidence="4" id="KW-0136">Cellulose degradation</keyword>
<keyword evidence="7" id="KW-0624">Polysaccharide degradation</keyword>
<evidence type="ECO:0000256" key="1">
    <source>
        <dbReference type="ARBA" id="ARBA00000966"/>
    </source>
</evidence>
<keyword evidence="5" id="KW-0119">Carbohydrate metabolism</keyword>
<dbReference type="SUPFAM" id="SSF51445">
    <property type="entry name" value="(Trans)glycosidases"/>
    <property type="match status" value="1"/>
</dbReference>
<comment type="catalytic activity">
    <reaction evidence="1">
        <text>Endohydrolysis of (1-&gt;4)-beta-D-glucosidic linkages in cellulose, lichenin and cereal beta-D-glucans.</text>
        <dbReference type="EC" id="3.2.1.4"/>
    </reaction>
</comment>
<evidence type="ECO:0000256" key="3">
    <source>
        <dbReference type="ARBA" id="ARBA00022801"/>
    </source>
</evidence>
<accession>A0A060CBY9</accession>
<evidence type="ECO:0000256" key="5">
    <source>
        <dbReference type="ARBA" id="ARBA00023277"/>
    </source>
</evidence>
<reference evidence="10" key="1">
    <citation type="journal article" date="2013" name="Environ. Microbiol.">
        <title>Seasonally variable intestinal metagenomes of the red palm weevil (Rhynchophorus ferrugineus).</title>
        <authorList>
            <person name="Jia S."/>
            <person name="Zhang X."/>
            <person name="Zhang G."/>
            <person name="Yin A."/>
            <person name="Zhang S."/>
            <person name="Li F."/>
            <person name="Wang L."/>
            <person name="Zhao D."/>
            <person name="Yun Q."/>
            <person name="Tala"/>
            <person name="Wang J."/>
            <person name="Sun G."/>
            <person name="Baabdullah M."/>
            <person name="Yu X."/>
            <person name="Hu S."/>
            <person name="Al-Mssallem I.S."/>
            <person name="Yu J."/>
        </authorList>
    </citation>
    <scope>NUCLEOTIDE SEQUENCE</scope>
</reference>
<evidence type="ECO:0000256" key="4">
    <source>
        <dbReference type="ARBA" id="ARBA00023001"/>
    </source>
</evidence>
<feature type="non-terminal residue" evidence="10">
    <location>
        <position position="161"/>
    </location>
</feature>
<organism evidence="10">
    <name type="scientific">uncultured Paenibacillus sp</name>
    <dbReference type="NCBI Taxonomy" id="227322"/>
    <lineage>
        <taxon>Bacteria</taxon>
        <taxon>Bacillati</taxon>
        <taxon>Bacillota</taxon>
        <taxon>Bacilli</taxon>
        <taxon>Bacillales</taxon>
        <taxon>Paenibacillaceae</taxon>
        <taxon>Paenibacillus</taxon>
        <taxon>environmental samples</taxon>
    </lineage>
</organism>
<dbReference type="PANTHER" id="PTHR35923:SF2">
    <property type="entry name" value="ENDOGLUCANASE"/>
    <property type="match status" value="1"/>
</dbReference>
<protein>
    <recommendedName>
        <fullName evidence="2">cellulase</fullName>
        <ecNumber evidence="2">3.2.1.4</ecNumber>
    </recommendedName>
</protein>
<proteinExistence type="inferred from homology"/>
<dbReference type="Gene3D" id="3.20.20.80">
    <property type="entry name" value="Glycosidases"/>
    <property type="match status" value="1"/>
</dbReference>
<evidence type="ECO:0000256" key="6">
    <source>
        <dbReference type="ARBA" id="ARBA00023295"/>
    </source>
</evidence>
<feature type="domain" description="Glycoside hydrolase family 5" evidence="9">
    <location>
        <begin position="2"/>
        <end position="149"/>
    </location>
</feature>
<comment type="similarity">
    <text evidence="8">Belongs to the glycosyl hydrolase 5 (cellulase A) family.</text>
</comment>
<sequence>TTLAKRYIEQPYMFAIDIKNEPHGSATWGTGGSTDWCAAAGRIGTAIAEINSKLLIFVEGIQNYGSYNGNWGVMLAGVTSCQPALPDNRKLVYSPHAYGPYVALQSTNSTDWDEWFGFVPTATGRAVVVGEWGGWGPNHVIANNNNDAAFQISFMQYMIAR</sequence>
<evidence type="ECO:0000256" key="2">
    <source>
        <dbReference type="ARBA" id="ARBA00012601"/>
    </source>
</evidence>
<evidence type="ECO:0000313" key="10">
    <source>
        <dbReference type="EMBL" id="AIA90540.1"/>
    </source>
</evidence>